<keyword evidence="6" id="KW-0735">Signal-anchor</keyword>
<keyword evidence="9" id="KW-0472">Membrane</keyword>
<dbReference type="GO" id="GO:0016758">
    <property type="term" value="F:hexosyltransferase activity"/>
    <property type="evidence" value="ECO:0007669"/>
    <property type="project" value="InterPro"/>
</dbReference>
<keyword evidence="5" id="KW-0812">Transmembrane</keyword>
<evidence type="ECO:0000256" key="7">
    <source>
        <dbReference type="ARBA" id="ARBA00022989"/>
    </source>
</evidence>
<dbReference type="GO" id="GO:0006493">
    <property type="term" value="P:protein O-linked glycosylation"/>
    <property type="evidence" value="ECO:0007669"/>
    <property type="project" value="TreeGrafter"/>
</dbReference>
<organism evidence="11 12">
    <name type="scientific">Ectocarpus siliculosus</name>
    <name type="common">Brown alga</name>
    <name type="synonym">Conferva siliculosa</name>
    <dbReference type="NCBI Taxonomy" id="2880"/>
    <lineage>
        <taxon>Eukaryota</taxon>
        <taxon>Sar</taxon>
        <taxon>Stramenopiles</taxon>
        <taxon>Ochrophyta</taxon>
        <taxon>PX clade</taxon>
        <taxon>Phaeophyceae</taxon>
        <taxon>Ectocarpales</taxon>
        <taxon>Ectocarpaceae</taxon>
        <taxon>Ectocarpus</taxon>
    </lineage>
</organism>
<dbReference type="OrthoDB" id="1158011at2759"/>
<evidence type="ECO:0000256" key="5">
    <source>
        <dbReference type="ARBA" id="ARBA00022692"/>
    </source>
</evidence>
<dbReference type="EMBL" id="FN648275">
    <property type="protein sequence ID" value="CBJ30162.1"/>
    <property type="molecule type" value="Genomic_DNA"/>
</dbReference>
<sequence>MGGESKESQEEIARVRKVYARYGSEVVPDGGSEAPPLTFRVVFVVGRAGLPDDHELPEAGLLRGDFYHVDVREGYAHLSDKTKAMAGLAEHLRFRFLAKTDGDTFPCLARVTKQLVNLPGEQQPRVYAGMLNKCGTVFPKGHKLYDPEFLAATGGTIDCHPMYHQGAFYILGVDIVNYLNRSRDMLTVMSVEDAMMGLWLLGVDKVMLDIGGSFYCKCFTHPVPQKKMSFYHFCKTDEKMDVCLREFGAC</sequence>
<evidence type="ECO:0000256" key="1">
    <source>
        <dbReference type="ARBA" id="ARBA00004323"/>
    </source>
</evidence>
<keyword evidence="3 10" id="KW-0328">Glycosyltransferase</keyword>
<dbReference type="STRING" id="2880.D7FNA5"/>
<proteinExistence type="inferred from homology"/>
<comment type="similarity">
    <text evidence="2 10">Belongs to the glycosyltransferase 31 family.</text>
</comment>
<dbReference type="PANTHER" id="PTHR11214:SF3">
    <property type="entry name" value="BETA-1,3-GALACTOSYLTRANSFERASE 6"/>
    <property type="match status" value="1"/>
</dbReference>
<protein>
    <recommendedName>
        <fullName evidence="10">Hexosyltransferase</fullName>
        <ecNumber evidence="10">2.4.1.-</ecNumber>
    </recommendedName>
</protein>
<evidence type="ECO:0000256" key="9">
    <source>
        <dbReference type="ARBA" id="ARBA00023136"/>
    </source>
</evidence>
<comment type="subcellular location">
    <subcellularLocation>
        <location evidence="1 10">Golgi apparatus membrane</location>
        <topology evidence="1 10">Single-pass type II membrane protein</topology>
    </subcellularLocation>
</comment>
<gene>
    <name evidence="11" type="ORF">Esi_0178_0007</name>
</gene>
<evidence type="ECO:0000256" key="4">
    <source>
        <dbReference type="ARBA" id="ARBA00022679"/>
    </source>
</evidence>
<keyword evidence="7" id="KW-1133">Transmembrane helix</keyword>
<evidence type="ECO:0000313" key="12">
    <source>
        <dbReference type="Proteomes" id="UP000002630"/>
    </source>
</evidence>
<dbReference type="AlphaFoldDB" id="D7FNA5"/>
<evidence type="ECO:0000256" key="8">
    <source>
        <dbReference type="ARBA" id="ARBA00023034"/>
    </source>
</evidence>
<name>D7FNA5_ECTSI</name>
<dbReference type="eggNOG" id="KOG2288">
    <property type="taxonomic scope" value="Eukaryota"/>
</dbReference>
<dbReference type="EMBL" id="FN649750">
    <property type="protein sequence ID" value="CBJ30162.1"/>
    <property type="molecule type" value="Genomic_DNA"/>
</dbReference>
<keyword evidence="8 10" id="KW-0333">Golgi apparatus</keyword>
<dbReference type="InterPro" id="IPR002659">
    <property type="entry name" value="Glyco_trans_31"/>
</dbReference>
<evidence type="ECO:0000256" key="10">
    <source>
        <dbReference type="RuleBase" id="RU363063"/>
    </source>
</evidence>
<evidence type="ECO:0000256" key="6">
    <source>
        <dbReference type="ARBA" id="ARBA00022968"/>
    </source>
</evidence>
<dbReference type="EC" id="2.4.1.-" evidence="10"/>
<evidence type="ECO:0000256" key="3">
    <source>
        <dbReference type="ARBA" id="ARBA00022676"/>
    </source>
</evidence>
<keyword evidence="4" id="KW-0808">Transferase</keyword>
<accession>D7FNA5</accession>
<dbReference type="PANTHER" id="PTHR11214">
    <property type="entry name" value="BETA-1,3-N-ACETYLGLUCOSAMINYLTRANSFERASE"/>
    <property type="match status" value="1"/>
</dbReference>
<dbReference type="InParanoid" id="D7FNA5"/>
<dbReference type="GO" id="GO:0000139">
    <property type="term" value="C:Golgi membrane"/>
    <property type="evidence" value="ECO:0007669"/>
    <property type="project" value="UniProtKB-SubCell"/>
</dbReference>
<keyword evidence="12" id="KW-1185">Reference proteome</keyword>
<evidence type="ECO:0000256" key="2">
    <source>
        <dbReference type="ARBA" id="ARBA00008661"/>
    </source>
</evidence>
<evidence type="ECO:0000313" key="11">
    <source>
        <dbReference type="EMBL" id="CBJ30162.1"/>
    </source>
</evidence>
<dbReference type="Pfam" id="PF01762">
    <property type="entry name" value="Galactosyl_T"/>
    <property type="match status" value="1"/>
</dbReference>
<reference evidence="11 12" key="1">
    <citation type="journal article" date="2010" name="Nature">
        <title>The Ectocarpus genome and the independent evolution of multicellularity in brown algae.</title>
        <authorList>
            <person name="Cock J.M."/>
            <person name="Sterck L."/>
            <person name="Rouze P."/>
            <person name="Scornet D."/>
            <person name="Allen A.E."/>
            <person name="Amoutzias G."/>
            <person name="Anthouard V."/>
            <person name="Artiguenave F."/>
            <person name="Aury J.M."/>
            <person name="Badger J.H."/>
            <person name="Beszteri B."/>
            <person name="Billiau K."/>
            <person name="Bonnet E."/>
            <person name="Bothwell J.H."/>
            <person name="Bowler C."/>
            <person name="Boyen C."/>
            <person name="Brownlee C."/>
            <person name="Carrano C.J."/>
            <person name="Charrier B."/>
            <person name="Cho G.Y."/>
            <person name="Coelho S.M."/>
            <person name="Collen J."/>
            <person name="Corre E."/>
            <person name="Da Silva C."/>
            <person name="Delage L."/>
            <person name="Delaroque N."/>
            <person name="Dittami S.M."/>
            <person name="Doulbeau S."/>
            <person name="Elias M."/>
            <person name="Farnham G."/>
            <person name="Gachon C.M."/>
            <person name="Gschloessl B."/>
            <person name="Heesch S."/>
            <person name="Jabbari K."/>
            <person name="Jubin C."/>
            <person name="Kawai H."/>
            <person name="Kimura K."/>
            <person name="Kloareg B."/>
            <person name="Kupper F.C."/>
            <person name="Lang D."/>
            <person name="Le Bail A."/>
            <person name="Leblanc C."/>
            <person name="Lerouge P."/>
            <person name="Lohr M."/>
            <person name="Lopez P.J."/>
            <person name="Martens C."/>
            <person name="Maumus F."/>
            <person name="Michel G."/>
            <person name="Miranda-Saavedra D."/>
            <person name="Morales J."/>
            <person name="Moreau H."/>
            <person name="Motomura T."/>
            <person name="Nagasato C."/>
            <person name="Napoli C.A."/>
            <person name="Nelson D.R."/>
            <person name="Nyvall-Collen P."/>
            <person name="Peters A.F."/>
            <person name="Pommier C."/>
            <person name="Potin P."/>
            <person name="Poulain J."/>
            <person name="Quesneville H."/>
            <person name="Read B."/>
            <person name="Rensing S.A."/>
            <person name="Ritter A."/>
            <person name="Rousvoal S."/>
            <person name="Samanta M."/>
            <person name="Samson G."/>
            <person name="Schroeder D.C."/>
            <person name="Segurens B."/>
            <person name="Strittmatter M."/>
            <person name="Tonon T."/>
            <person name="Tregear J.W."/>
            <person name="Valentin K."/>
            <person name="von Dassow P."/>
            <person name="Yamagishi T."/>
            <person name="Van de Peer Y."/>
            <person name="Wincker P."/>
        </authorList>
    </citation>
    <scope>NUCLEOTIDE SEQUENCE [LARGE SCALE GENOMIC DNA]</scope>
    <source>
        <strain evidence="12">Ec32 / CCAP1310/4</strain>
    </source>
</reference>
<dbReference type="Proteomes" id="UP000002630">
    <property type="component" value="Linkage Group LG25"/>
</dbReference>